<dbReference type="AlphaFoldDB" id="A0A1D3DAG1"/>
<comment type="caution">
    <text evidence="2">The sequence shown here is derived from an EMBL/GenBank/DDBJ whole genome shotgun (WGS) entry which is preliminary data.</text>
</comment>
<evidence type="ECO:0000313" key="2">
    <source>
        <dbReference type="EMBL" id="OEH80431.1"/>
    </source>
</evidence>
<keyword evidence="3" id="KW-1185">Reference proteome</keyword>
<dbReference type="GO" id="GO:0005634">
    <property type="term" value="C:nucleus"/>
    <property type="evidence" value="ECO:0007669"/>
    <property type="project" value="TreeGrafter"/>
</dbReference>
<sequence>MLQYALFAPLESQEDGSESEGGETEKEVEATFELFDPQDEDAEPLLLLMRHSRIYTQLGLQPQQLRELAKVIAGQGNIGSIARAGVGPEGRSEAPVGLMTLLSCRQYPKATEPIVSKILSLARAHASEEAAAKLGKLLRSESTTSCDGASKATKGKADTSETRGETMTGLLIGCRLRNLPLEVAAEAAEALAEDVKWSLETPEMDEEERPWYRFTHVVGTALIYRDAEAEQVTKKQKRGLGLGFVPAFAELEQEVLAEGAEVAFAAPTNQTMRFSAVPSEGGRDQEAGRTRVSVMKSLQEFLLVYAIPYDHFELNQRRVKQRLAVKASMGQL</sequence>
<dbReference type="InParanoid" id="A0A1D3DAG1"/>
<dbReference type="PANTHER" id="PTHR13261">
    <property type="entry name" value="BRCA2 AND CDKN1A INTERACTING PROTEIN"/>
    <property type="match status" value="1"/>
</dbReference>
<comment type="similarity">
    <text evidence="1">Belongs to the BCP1 family.</text>
</comment>
<name>A0A1D3DAG1_9EIME</name>
<dbReference type="EMBL" id="JROU02000082">
    <property type="protein sequence ID" value="OEH80431.1"/>
    <property type="molecule type" value="Genomic_DNA"/>
</dbReference>
<dbReference type="VEuPathDB" id="ToxoDB:cyc_06389"/>
<accession>A0A1D3DAG1</accession>
<proteinExistence type="inferred from homology"/>
<dbReference type="PANTHER" id="PTHR13261:SF0">
    <property type="entry name" value="BRCA2 AND CDKN1A-INTERACTING PROTEIN"/>
    <property type="match status" value="1"/>
</dbReference>
<dbReference type="Pfam" id="PF13862">
    <property type="entry name" value="BCCIP"/>
    <property type="match status" value="1"/>
</dbReference>
<evidence type="ECO:0000313" key="3">
    <source>
        <dbReference type="Proteomes" id="UP000095192"/>
    </source>
</evidence>
<organism evidence="2 3">
    <name type="scientific">Cyclospora cayetanensis</name>
    <dbReference type="NCBI Taxonomy" id="88456"/>
    <lineage>
        <taxon>Eukaryota</taxon>
        <taxon>Sar</taxon>
        <taxon>Alveolata</taxon>
        <taxon>Apicomplexa</taxon>
        <taxon>Conoidasida</taxon>
        <taxon>Coccidia</taxon>
        <taxon>Eucoccidiorida</taxon>
        <taxon>Eimeriorina</taxon>
        <taxon>Eimeriidae</taxon>
        <taxon>Cyclospora</taxon>
    </lineage>
</organism>
<reference evidence="2 3" key="1">
    <citation type="journal article" date="2016" name="BMC Genomics">
        <title>Comparative genomics reveals Cyclospora cayetanensis possesses coccidia-like metabolism and invasion components but unique surface antigens.</title>
        <authorList>
            <person name="Liu S."/>
            <person name="Wang L."/>
            <person name="Zheng H."/>
            <person name="Xu Z."/>
            <person name="Roellig D.M."/>
            <person name="Li N."/>
            <person name="Frace M.A."/>
            <person name="Tang K."/>
            <person name="Arrowood M.J."/>
            <person name="Moss D.M."/>
            <person name="Zhang L."/>
            <person name="Feng Y."/>
            <person name="Xiao L."/>
        </authorList>
    </citation>
    <scope>NUCLEOTIDE SEQUENCE [LARGE SCALE GENOMIC DNA]</scope>
    <source>
        <strain evidence="2 3">CHN_HEN01</strain>
    </source>
</reference>
<dbReference type="VEuPathDB" id="ToxoDB:LOC34622560"/>
<protein>
    <submittedName>
        <fullName evidence="2">Uncharacterized protein</fullName>
    </submittedName>
</protein>
<evidence type="ECO:0000256" key="1">
    <source>
        <dbReference type="ARBA" id="ARBA00006781"/>
    </source>
</evidence>
<gene>
    <name evidence="2" type="ORF">cyc_06389</name>
</gene>
<dbReference type="Proteomes" id="UP000095192">
    <property type="component" value="Unassembled WGS sequence"/>
</dbReference>
<dbReference type="InterPro" id="IPR025602">
    <property type="entry name" value="BCP1_family"/>
</dbReference>